<gene>
    <name evidence="1" type="ORF">LCGC14_2898560</name>
</gene>
<dbReference type="AlphaFoldDB" id="A0A0F9A307"/>
<protein>
    <submittedName>
        <fullName evidence="1">Uncharacterized protein</fullName>
    </submittedName>
</protein>
<accession>A0A0F9A307</accession>
<dbReference type="EMBL" id="LAZR01056997">
    <property type="protein sequence ID" value="KKK72969.1"/>
    <property type="molecule type" value="Genomic_DNA"/>
</dbReference>
<name>A0A0F9A307_9ZZZZ</name>
<sequence>MNDEATGEERVVRWYVRRECGDVQGPMSQEDAEFESGRLDGAVMFNERIFEPEFVVSNEVDILIGELRAHLARAESGCGPESDCNTLIRRSVDALILLSKQKPVEVDFSVAVLLAELQGLCEAKEIIREGEDDAIGTMLGRVMAALTSLSREKVVTGHIEGGLLNLGVVPEGVSIDIRDCDTDGVDPELLKTDDDGETYFEVG</sequence>
<comment type="caution">
    <text evidence="1">The sequence shown here is derived from an EMBL/GenBank/DDBJ whole genome shotgun (WGS) entry which is preliminary data.</text>
</comment>
<evidence type="ECO:0000313" key="1">
    <source>
        <dbReference type="EMBL" id="KKK72969.1"/>
    </source>
</evidence>
<proteinExistence type="predicted"/>
<reference evidence="1" key="1">
    <citation type="journal article" date="2015" name="Nature">
        <title>Complex archaea that bridge the gap between prokaryotes and eukaryotes.</title>
        <authorList>
            <person name="Spang A."/>
            <person name="Saw J.H."/>
            <person name="Jorgensen S.L."/>
            <person name="Zaremba-Niedzwiedzka K."/>
            <person name="Martijn J."/>
            <person name="Lind A.E."/>
            <person name="van Eijk R."/>
            <person name="Schleper C."/>
            <person name="Guy L."/>
            <person name="Ettema T.J."/>
        </authorList>
    </citation>
    <scope>NUCLEOTIDE SEQUENCE</scope>
</reference>
<organism evidence="1">
    <name type="scientific">marine sediment metagenome</name>
    <dbReference type="NCBI Taxonomy" id="412755"/>
    <lineage>
        <taxon>unclassified sequences</taxon>
        <taxon>metagenomes</taxon>
        <taxon>ecological metagenomes</taxon>
    </lineage>
</organism>